<sequence length="456" mass="50082">MPTHVAASNSILAHVDTQLKHLCSAPNSQSSDAISFFHRAVELGHIPSGSACNLLVKTLARKKEYNLVLEVYTRMTCAKISPNFLSLAALIECFVHSHKVGLAIGVMGMILKRGFRVNVYLGNVILKGLCQNNEVVKAMEVFRGFDKSCVHPDIVSFNTLIKAHCKARKLEEAFILKVEMEAANCAPNLVTYAILIDGLCEGNFVEPDDMTYNLLIQGLCKEGRLSEASNFHHKMVVNRKSGNIVTYNVLIGAYLKAGNVKKAIGMATLCKEGSLEQGVRLFEEMRNDNCEPDIISFNIIVDATLKTGNFLAAKEFLTDMLRRGLTPDAWTFGVLINRLSKQGQLEDAKSMFERMAGCGLTPDAFVYGSLLEGLSEKGETDELIKLLHHMAAEGVVLDSGLTSTILTCLCCIPEDLDIAEILPNFSKETPKGLSITCNELLKKLHNSHPELQLYGS</sequence>
<dbReference type="InterPro" id="IPR011990">
    <property type="entry name" value="TPR-like_helical_dom_sf"/>
</dbReference>
<feature type="repeat" description="PPR" evidence="3">
    <location>
        <begin position="363"/>
        <end position="397"/>
    </location>
</feature>
<feature type="repeat" description="PPR" evidence="3">
    <location>
        <begin position="328"/>
        <end position="362"/>
    </location>
</feature>
<evidence type="ECO:0000256" key="2">
    <source>
        <dbReference type="ARBA" id="ARBA00022737"/>
    </source>
</evidence>
<proteinExistence type="inferred from homology"/>
<dbReference type="Pfam" id="PF01535">
    <property type="entry name" value="PPR"/>
    <property type="match status" value="4"/>
</dbReference>
<comment type="similarity">
    <text evidence="1">Belongs to the PPR family. P subfamily.</text>
</comment>
<evidence type="ECO:0000256" key="1">
    <source>
        <dbReference type="ARBA" id="ARBA00007626"/>
    </source>
</evidence>
<name>A0AA89AKB2_9ASTE</name>
<feature type="repeat" description="PPR" evidence="3">
    <location>
        <begin position="293"/>
        <end position="327"/>
    </location>
</feature>
<accession>A0AA89AKB2</accession>
<evidence type="ECO:0000256" key="3">
    <source>
        <dbReference type="PROSITE-ProRule" id="PRU00708"/>
    </source>
</evidence>
<dbReference type="Pfam" id="PF12854">
    <property type="entry name" value="PPR_1"/>
    <property type="match status" value="1"/>
</dbReference>
<evidence type="ECO:0000313" key="5">
    <source>
        <dbReference type="Proteomes" id="UP001188597"/>
    </source>
</evidence>
<dbReference type="AlphaFoldDB" id="A0AA89AKB2"/>
<dbReference type="PROSITE" id="PS51375">
    <property type="entry name" value="PPR"/>
    <property type="match status" value="5"/>
</dbReference>
<gene>
    <name evidence="4" type="ORF">RJ639_017510</name>
</gene>
<dbReference type="EMBL" id="JAVXUP010002124">
    <property type="protein sequence ID" value="KAK3005477.1"/>
    <property type="molecule type" value="Genomic_DNA"/>
</dbReference>
<feature type="repeat" description="PPR" evidence="3">
    <location>
        <begin position="208"/>
        <end position="238"/>
    </location>
</feature>
<evidence type="ECO:0000313" key="4">
    <source>
        <dbReference type="EMBL" id="KAK3005477.1"/>
    </source>
</evidence>
<feature type="repeat" description="PPR" evidence="3">
    <location>
        <begin position="153"/>
        <end position="187"/>
    </location>
</feature>
<dbReference type="InterPro" id="IPR051240">
    <property type="entry name" value="Mito_RNA-Proc/Resp"/>
</dbReference>
<dbReference type="Pfam" id="PF13812">
    <property type="entry name" value="PPR_3"/>
    <property type="match status" value="1"/>
</dbReference>
<dbReference type="Proteomes" id="UP001188597">
    <property type="component" value="Unassembled WGS sequence"/>
</dbReference>
<dbReference type="Pfam" id="PF13041">
    <property type="entry name" value="PPR_2"/>
    <property type="match status" value="2"/>
</dbReference>
<reference evidence="4" key="1">
    <citation type="submission" date="2022-12" db="EMBL/GenBank/DDBJ databases">
        <title>Draft genome assemblies for two species of Escallonia (Escalloniales).</title>
        <authorList>
            <person name="Chanderbali A."/>
            <person name="Dervinis C."/>
            <person name="Anghel I."/>
            <person name="Soltis D."/>
            <person name="Soltis P."/>
            <person name="Zapata F."/>
        </authorList>
    </citation>
    <scope>NUCLEOTIDE SEQUENCE</scope>
    <source>
        <strain evidence="4">UCBG64.0493</strain>
        <tissue evidence="4">Leaf</tissue>
    </source>
</reference>
<keyword evidence="5" id="KW-1185">Reference proteome</keyword>
<dbReference type="InterPro" id="IPR002885">
    <property type="entry name" value="PPR_rpt"/>
</dbReference>
<organism evidence="4 5">
    <name type="scientific">Escallonia herrerae</name>
    <dbReference type="NCBI Taxonomy" id="1293975"/>
    <lineage>
        <taxon>Eukaryota</taxon>
        <taxon>Viridiplantae</taxon>
        <taxon>Streptophyta</taxon>
        <taxon>Embryophyta</taxon>
        <taxon>Tracheophyta</taxon>
        <taxon>Spermatophyta</taxon>
        <taxon>Magnoliopsida</taxon>
        <taxon>eudicotyledons</taxon>
        <taxon>Gunneridae</taxon>
        <taxon>Pentapetalae</taxon>
        <taxon>asterids</taxon>
        <taxon>campanulids</taxon>
        <taxon>Escalloniales</taxon>
        <taxon>Escalloniaceae</taxon>
        <taxon>Escallonia</taxon>
    </lineage>
</organism>
<evidence type="ECO:0008006" key="6">
    <source>
        <dbReference type="Google" id="ProtNLM"/>
    </source>
</evidence>
<dbReference type="Gene3D" id="1.25.40.10">
    <property type="entry name" value="Tetratricopeptide repeat domain"/>
    <property type="match status" value="4"/>
</dbReference>
<dbReference type="GO" id="GO:0003729">
    <property type="term" value="F:mRNA binding"/>
    <property type="evidence" value="ECO:0007669"/>
    <property type="project" value="TreeGrafter"/>
</dbReference>
<dbReference type="PANTHER" id="PTHR47933">
    <property type="entry name" value="PENTATRICOPEPTIDE REPEAT-CONTAINING PROTEIN 1, MITOCHONDRIAL"/>
    <property type="match status" value="1"/>
</dbReference>
<protein>
    <recommendedName>
        <fullName evidence="6">Pentatricopeptide repeat-containing protein</fullName>
    </recommendedName>
</protein>
<keyword evidence="2" id="KW-0677">Repeat</keyword>
<dbReference type="NCBIfam" id="TIGR00756">
    <property type="entry name" value="PPR"/>
    <property type="match status" value="8"/>
</dbReference>
<comment type="caution">
    <text evidence="4">The sequence shown here is derived from an EMBL/GenBank/DDBJ whole genome shotgun (WGS) entry which is preliminary data.</text>
</comment>
<dbReference type="PANTHER" id="PTHR47933:SF11">
    <property type="entry name" value="PENTATRICOPEPTIDE REPEAT-CONTAINING PROTEIN 2"/>
    <property type="match status" value="1"/>
</dbReference>